<evidence type="ECO:0000313" key="2">
    <source>
        <dbReference type="EMBL" id="KYF69719.1"/>
    </source>
</evidence>
<reference evidence="2 3" key="1">
    <citation type="submission" date="2014-02" db="EMBL/GenBank/DDBJ databases">
        <title>The small core and large imbalanced accessory genome model reveals a collaborative survival strategy of Sorangium cellulosum strains in nature.</title>
        <authorList>
            <person name="Han K."/>
            <person name="Peng R."/>
            <person name="Blom J."/>
            <person name="Li Y.-Z."/>
        </authorList>
    </citation>
    <scope>NUCLEOTIDE SEQUENCE [LARGE SCALE GENOMIC DNA]</scope>
    <source>
        <strain evidence="2 3">So0008-312</strain>
    </source>
</reference>
<accession>A0A150QP28</accession>
<dbReference type="EMBL" id="JEMA01000451">
    <property type="protein sequence ID" value="KYF69719.1"/>
    <property type="molecule type" value="Genomic_DNA"/>
</dbReference>
<dbReference type="SUPFAM" id="SSF51445">
    <property type="entry name" value="(Trans)glycosidases"/>
    <property type="match status" value="1"/>
</dbReference>
<dbReference type="AlphaFoldDB" id="A0A150QP28"/>
<evidence type="ECO:0000256" key="1">
    <source>
        <dbReference type="SAM" id="MobiDB-lite"/>
    </source>
</evidence>
<sequence>MILDEDRADQLARAGAGAVRVEFQLDGDDAWDDDKLDEYEAVIDAVLDAGLEPLGVLSHRAVRGGQDRWNDDRDGDGNNRYVEEFADTAEALMTWFAGDVVRWEIWSQPNCAVNPDAAADPANAGCTYVLPRVLAQIFAQIRARNEALFNAGELSLITGGLLVSDDALMPSPALDYLREFYDQRVWDELEATYGERYPWAYVGHQVFVSQFGEIDPAAITGYLDEVRDVAEQERDESPGVVTGTAWATTLVGAELQAANLTAAFDLLSARKDIAGVVWAGYQDTVSDDASYGLVDETGVAKLALDALRASAKGCEPGEGGRPGGGSGNGGNGSSGGASGSPAQPVGNGTGGRPIDGQRRESACSLAAGAPGGIADVGWLALLGAGALASRRSRRRS</sequence>
<comment type="caution">
    <text evidence="2">The sequence shown here is derived from an EMBL/GenBank/DDBJ whole genome shotgun (WGS) entry which is preliminary data.</text>
</comment>
<gene>
    <name evidence="2" type="ORF">BE15_38955</name>
</gene>
<protein>
    <submittedName>
        <fullName evidence="2">Uncharacterized protein</fullName>
    </submittedName>
</protein>
<dbReference type="InterPro" id="IPR017853">
    <property type="entry name" value="GH"/>
</dbReference>
<organism evidence="2 3">
    <name type="scientific">Sorangium cellulosum</name>
    <name type="common">Polyangium cellulosum</name>
    <dbReference type="NCBI Taxonomy" id="56"/>
    <lineage>
        <taxon>Bacteria</taxon>
        <taxon>Pseudomonadati</taxon>
        <taxon>Myxococcota</taxon>
        <taxon>Polyangia</taxon>
        <taxon>Polyangiales</taxon>
        <taxon>Polyangiaceae</taxon>
        <taxon>Sorangium</taxon>
    </lineage>
</organism>
<proteinExistence type="predicted"/>
<feature type="region of interest" description="Disordered" evidence="1">
    <location>
        <begin position="313"/>
        <end position="363"/>
    </location>
</feature>
<dbReference type="OrthoDB" id="5500716at2"/>
<feature type="compositionally biased region" description="Gly residues" evidence="1">
    <location>
        <begin position="316"/>
        <end position="338"/>
    </location>
</feature>
<name>A0A150QP28_SORCE</name>
<dbReference type="Proteomes" id="UP000075260">
    <property type="component" value="Unassembled WGS sequence"/>
</dbReference>
<evidence type="ECO:0000313" key="3">
    <source>
        <dbReference type="Proteomes" id="UP000075260"/>
    </source>
</evidence>
<dbReference type="Gene3D" id="3.20.20.80">
    <property type="entry name" value="Glycosidases"/>
    <property type="match status" value="1"/>
</dbReference>